<dbReference type="SUPFAM" id="SSF49503">
    <property type="entry name" value="Cupredoxins"/>
    <property type="match status" value="1"/>
</dbReference>
<feature type="domain" description="Plastocyanin-like" evidence="2">
    <location>
        <begin position="24"/>
        <end position="68"/>
    </location>
</feature>
<reference evidence="3 4" key="1">
    <citation type="submission" date="2018-05" db="EMBL/GenBank/DDBJ databases">
        <title>Genomic Encyclopedia of Type Strains, Phase IV (KMG-IV): sequencing the most valuable type-strain genomes for metagenomic binning, comparative biology and taxonomic classification.</title>
        <authorList>
            <person name="Goeker M."/>
        </authorList>
    </citation>
    <scope>NUCLEOTIDE SEQUENCE [LARGE SCALE GENOMIC DNA]</scope>
    <source>
        <strain evidence="3 4">DSM 103371</strain>
    </source>
</reference>
<dbReference type="PROSITE" id="PS00080">
    <property type="entry name" value="MULTICOPPER_OXIDASE2"/>
    <property type="match status" value="1"/>
</dbReference>
<sequence length="71" mass="7920">MRSKQPYVWTITWATWGQHRLSFAGTVCVPPKSTVDVSLDPGETARWMLHCHHMPHLASGMMTVRAVTASA</sequence>
<dbReference type="OrthoDB" id="9757546at2"/>
<dbReference type="GO" id="GO:0005507">
    <property type="term" value="F:copper ion binding"/>
    <property type="evidence" value="ECO:0007669"/>
    <property type="project" value="InterPro"/>
</dbReference>
<evidence type="ECO:0000313" key="4">
    <source>
        <dbReference type="Proteomes" id="UP000245390"/>
    </source>
</evidence>
<keyword evidence="4" id="KW-1185">Reference proteome</keyword>
<comment type="caution">
    <text evidence="3">The sequence shown here is derived from an EMBL/GenBank/DDBJ whole genome shotgun (WGS) entry which is preliminary data.</text>
</comment>
<dbReference type="Gene3D" id="2.60.40.420">
    <property type="entry name" value="Cupredoxins - blue copper proteins"/>
    <property type="match status" value="1"/>
</dbReference>
<dbReference type="InterPro" id="IPR011706">
    <property type="entry name" value="Cu-oxidase_C"/>
</dbReference>
<dbReference type="Pfam" id="PF07731">
    <property type="entry name" value="Cu-oxidase_2"/>
    <property type="match status" value="1"/>
</dbReference>
<protein>
    <submittedName>
        <fullName evidence="3">Multicopper oxidase</fullName>
    </submittedName>
</protein>
<dbReference type="KEGG" id="salo:EF888_05395"/>
<dbReference type="GO" id="GO:0016491">
    <property type="term" value="F:oxidoreductase activity"/>
    <property type="evidence" value="ECO:0007669"/>
    <property type="project" value="InterPro"/>
</dbReference>
<evidence type="ECO:0000259" key="2">
    <source>
        <dbReference type="Pfam" id="PF07731"/>
    </source>
</evidence>
<gene>
    <name evidence="3" type="ORF">C8D95_101791</name>
</gene>
<organism evidence="3 4">
    <name type="scientific">Silicimonas algicola</name>
    <dbReference type="NCBI Taxonomy" id="1826607"/>
    <lineage>
        <taxon>Bacteria</taxon>
        <taxon>Pseudomonadati</taxon>
        <taxon>Pseudomonadota</taxon>
        <taxon>Alphaproteobacteria</taxon>
        <taxon>Rhodobacterales</taxon>
        <taxon>Paracoccaceae</taxon>
    </lineage>
</organism>
<evidence type="ECO:0000313" key="3">
    <source>
        <dbReference type="EMBL" id="PWK58970.1"/>
    </source>
</evidence>
<keyword evidence="1" id="KW-0479">Metal-binding</keyword>
<evidence type="ECO:0000256" key="1">
    <source>
        <dbReference type="ARBA" id="ARBA00022723"/>
    </source>
</evidence>
<accession>A0A316GHW6</accession>
<dbReference type="InterPro" id="IPR008972">
    <property type="entry name" value="Cupredoxin"/>
</dbReference>
<dbReference type="EMBL" id="QGGV01000001">
    <property type="protein sequence ID" value="PWK58970.1"/>
    <property type="molecule type" value="Genomic_DNA"/>
</dbReference>
<name>A0A316GHW6_9RHOB</name>
<dbReference type="AlphaFoldDB" id="A0A316GHW6"/>
<proteinExistence type="predicted"/>
<dbReference type="InterPro" id="IPR002355">
    <property type="entry name" value="Cu_oxidase_Cu_BS"/>
</dbReference>
<dbReference type="Proteomes" id="UP000245390">
    <property type="component" value="Unassembled WGS sequence"/>
</dbReference>